<name>A0A0E9UJL5_ANGAN</name>
<evidence type="ECO:0000313" key="2">
    <source>
        <dbReference type="EMBL" id="JAH65962.1"/>
    </source>
</evidence>
<feature type="region of interest" description="Disordered" evidence="1">
    <location>
        <begin position="1"/>
        <end position="21"/>
    </location>
</feature>
<proteinExistence type="predicted"/>
<reference evidence="2" key="1">
    <citation type="submission" date="2014-11" db="EMBL/GenBank/DDBJ databases">
        <authorList>
            <person name="Amaro Gonzalez C."/>
        </authorList>
    </citation>
    <scope>NUCLEOTIDE SEQUENCE</scope>
</reference>
<organism evidence="2">
    <name type="scientific">Anguilla anguilla</name>
    <name type="common">European freshwater eel</name>
    <name type="synonym">Muraena anguilla</name>
    <dbReference type="NCBI Taxonomy" id="7936"/>
    <lineage>
        <taxon>Eukaryota</taxon>
        <taxon>Metazoa</taxon>
        <taxon>Chordata</taxon>
        <taxon>Craniata</taxon>
        <taxon>Vertebrata</taxon>
        <taxon>Euteleostomi</taxon>
        <taxon>Actinopterygii</taxon>
        <taxon>Neopterygii</taxon>
        <taxon>Teleostei</taxon>
        <taxon>Anguilliformes</taxon>
        <taxon>Anguillidae</taxon>
        <taxon>Anguilla</taxon>
    </lineage>
</organism>
<protein>
    <submittedName>
        <fullName evidence="2">Uncharacterized protein</fullName>
    </submittedName>
</protein>
<sequence>MPPAQTSLTPHHHRHHGFFDEPPRDMFVSVCVYT</sequence>
<evidence type="ECO:0000256" key="1">
    <source>
        <dbReference type="SAM" id="MobiDB-lite"/>
    </source>
</evidence>
<reference evidence="2" key="2">
    <citation type="journal article" date="2015" name="Fish Shellfish Immunol.">
        <title>Early steps in the European eel (Anguilla anguilla)-Vibrio vulnificus interaction in the gills: Role of the RtxA13 toxin.</title>
        <authorList>
            <person name="Callol A."/>
            <person name="Pajuelo D."/>
            <person name="Ebbesson L."/>
            <person name="Teles M."/>
            <person name="MacKenzie S."/>
            <person name="Amaro C."/>
        </authorList>
    </citation>
    <scope>NUCLEOTIDE SEQUENCE</scope>
</reference>
<dbReference type="EMBL" id="GBXM01042615">
    <property type="protein sequence ID" value="JAH65962.1"/>
    <property type="molecule type" value="Transcribed_RNA"/>
</dbReference>
<accession>A0A0E9UJL5</accession>
<dbReference type="AlphaFoldDB" id="A0A0E9UJL5"/>